<evidence type="ECO:0000256" key="2">
    <source>
        <dbReference type="PROSITE-ProRule" id="PRU00708"/>
    </source>
</evidence>
<evidence type="ECO:0000259" key="3">
    <source>
        <dbReference type="Pfam" id="PF14432"/>
    </source>
</evidence>
<organism evidence="4 5">
    <name type="scientific">Aristolochia fimbriata</name>
    <name type="common">White veined hardy Dutchman's pipe vine</name>
    <dbReference type="NCBI Taxonomy" id="158543"/>
    <lineage>
        <taxon>Eukaryota</taxon>
        <taxon>Viridiplantae</taxon>
        <taxon>Streptophyta</taxon>
        <taxon>Embryophyta</taxon>
        <taxon>Tracheophyta</taxon>
        <taxon>Spermatophyta</taxon>
        <taxon>Magnoliopsida</taxon>
        <taxon>Magnoliidae</taxon>
        <taxon>Piperales</taxon>
        <taxon>Aristolochiaceae</taxon>
        <taxon>Aristolochia</taxon>
    </lineage>
</organism>
<dbReference type="Gene3D" id="1.25.40.10">
    <property type="entry name" value="Tetratricopeptide repeat domain"/>
    <property type="match status" value="4"/>
</dbReference>
<sequence length="738" mass="83023">MRGQRWACRLCRTVTTSSLGQAVQSTEPQPTSIASLCAQDRLQDALSLFHALKSPPDTQTYAALFHACARLRRLDDGLRVHRHLLPHFPQPHDLYLTNHIINFYAKCGCTNHARQVFDEMAERNIVSWTAIISGYNQHGQPDECFRLFIRMLPHHSPNEFTFGSVLSSRAISRDLVGGQQVHLLALKTSFDRCVEVGNALITMYSSCSNSDRNVEDDWLVFQQMPHRNVISWNSMISGFWLRGHGDRSIQLFLEMQRAGICFDRSTLVSLISSRASFDGGFMQCYQLHSLALKSGLKENIEVATALVKAYSTIGRDTDDCSRVFMEAKLRDIVSWTGIITSCAENRPEEAIRLFNGLRQDGLIPDRYTFSIVLKACAGLATAQHTSGIHGQIFKTGYQDDVVLSNALIHAYSRCGTLNLAECVFTAMLDRDLVTWNSMIKAYAMHGRGEEALRVFSLMDSQPDAATFVGLLTACSHAGLVSQGHQIFKNMLGKYGIPPQCDHYACMVDILGRAGHLIEAEDLIDQMPMDPDSVVWSALLGASRKHGKLSTAERAAQKLIVLDPHNSLGYVAIANVYCSKGDFSYAASIRKEMKGEARKEPGLSWIEIQGSVHEFASGGRRHPQREILFKEVERLVNRLKERGYIPETSLVLHEVEEEHKEQQLYYHSEKLALVFGLMMSDFAATKCSPIRIMKNIRICLDCHNFMKLASDCVGWEIVIRDANRFHHFKDGLCSCQDYW</sequence>
<feature type="repeat" description="PPR" evidence="2">
    <location>
        <begin position="431"/>
        <end position="461"/>
    </location>
</feature>
<feature type="domain" description="DYW" evidence="3">
    <location>
        <begin position="642"/>
        <end position="738"/>
    </location>
</feature>
<dbReference type="Pfam" id="PF14432">
    <property type="entry name" value="DYW_deaminase"/>
    <property type="match status" value="1"/>
</dbReference>
<dbReference type="SUPFAM" id="SSF48452">
    <property type="entry name" value="TPR-like"/>
    <property type="match status" value="1"/>
</dbReference>
<dbReference type="Pfam" id="PF01535">
    <property type="entry name" value="PPR"/>
    <property type="match status" value="4"/>
</dbReference>
<dbReference type="PROSITE" id="PS51375">
    <property type="entry name" value="PPR"/>
    <property type="match status" value="4"/>
</dbReference>
<evidence type="ECO:0000256" key="1">
    <source>
        <dbReference type="ARBA" id="ARBA00022737"/>
    </source>
</evidence>
<evidence type="ECO:0000313" key="4">
    <source>
        <dbReference type="EMBL" id="KAG9458259.1"/>
    </source>
</evidence>
<feature type="repeat" description="PPR" evidence="2">
    <location>
        <begin position="57"/>
        <end position="91"/>
    </location>
</feature>
<dbReference type="Pfam" id="PF20431">
    <property type="entry name" value="E_motif"/>
    <property type="match status" value="1"/>
</dbReference>
<dbReference type="InterPro" id="IPR046848">
    <property type="entry name" value="E_motif"/>
</dbReference>
<dbReference type="EMBL" id="JAINDJ010000002">
    <property type="protein sequence ID" value="KAG9458259.1"/>
    <property type="molecule type" value="Genomic_DNA"/>
</dbReference>
<dbReference type="GO" id="GO:0009451">
    <property type="term" value="P:RNA modification"/>
    <property type="evidence" value="ECO:0007669"/>
    <property type="project" value="InterPro"/>
</dbReference>
<dbReference type="InterPro" id="IPR046960">
    <property type="entry name" value="PPR_At4g14850-like_plant"/>
</dbReference>
<dbReference type="InterPro" id="IPR011990">
    <property type="entry name" value="TPR-like_helical_dom_sf"/>
</dbReference>
<dbReference type="GO" id="GO:0008270">
    <property type="term" value="F:zinc ion binding"/>
    <property type="evidence" value="ECO:0007669"/>
    <property type="project" value="InterPro"/>
</dbReference>
<keyword evidence="5" id="KW-1185">Reference proteome</keyword>
<dbReference type="FunFam" id="1.25.40.10:FF:000344">
    <property type="entry name" value="Pentatricopeptide repeat-containing protein"/>
    <property type="match status" value="1"/>
</dbReference>
<dbReference type="InterPro" id="IPR032867">
    <property type="entry name" value="DYW_dom"/>
</dbReference>
<protein>
    <recommendedName>
        <fullName evidence="3">DYW domain-containing protein</fullName>
    </recommendedName>
</protein>
<dbReference type="AlphaFoldDB" id="A0AAV7FCG6"/>
<dbReference type="GO" id="GO:0003723">
    <property type="term" value="F:RNA binding"/>
    <property type="evidence" value="ECO:0007669"/>
    <property type="project" value="InterPro"/>
</dbReference>
<evidence type="ECO:0000313" key="5">
    <source>
        <dbReference type="Proteomes" id="UP000825729"/>
    </source>
</evidence>
<feature type="repeat" description="PPR" evidence="2">
    <location>
        <begin position="93"/>
        <end position="127"/>
    </location>
</feature>
<dbReference type="Proteomes" id="UP000825729">
    <property type="component" value="Unassembled WGS sequence"/>
</dbReference>
<proteinExistence type="predicted"/>
<gene>
    <name evidence="4" type="ORF">H6P81_002767</name>
</gene>
<dbReference type="NCBIfam" id="TIGR00756">
    <property type="entry name" value="PPR"/>
    <property type="match status" value="4"/>
</dbReference>
<dbReference type="InterPro" id="IPR002885">
    <property type="entry name" value="PPR_rpt"/>
</dbReference>
<dbReference type="FunFam" id="1.25.40.10:FF:001093">
    <property type="entry name" value="Pentatricopeptide repeat-containing protein At2g34400"/>
    <property type="match status" value="1"/>
</dbReference>
<dbReference type="PANTHER" id="PTHR47926:SF382">
    <property type="entry name" value="PENTACOTRIPEPTIDE-REPEAT REGION OF PRORP DOMAIN-CONTAINING PROTEIN"/>
    <property type="match status" value="1"/>
</dbReference>
<name>A0AAV7FCG6_ARIFI</name>
<accession>A0AAV7FCG6</accession>
<dbReference type="PANTHER" id="PTHR47926">
    <property type="entry name" value="PENTATRICOPEPTIDE REPEAT-CONTAINING PROTEIN"/>
    <property type="match status" value="1"/>
</dbReference>
<reference evidence="4 5" key="1">
    <citation type="submission" date="2021-07" db="EMBL/GenBank/DDBJ databases">
        <title>The Aristolochia fimbriata genome: insights into angiosperm evolution, floral development and chemical biosynthesis.</title>
        <authorList>
            <person name="Jiao Y."/>
        </authorList>
    </citation>
    <scope>NUCLEOTIDE SEQUENCE [LARGE SCALE GENOMIC DNA]</scope>
    <source>
        <strain evidence="4">IBCAS-2021</strain>
        <tissue evidence="4">Leaf</tissue>
    </source>
</reference>
<comment type="caution">
    <text evidence="4">The sequence shown here is derived from an EMBL/GenBank/DDBJ whole genome shotgun (WGS) entry which is preliminary data.</text>
</comment>
<feature type="repeat" description="PPR" evidence="2">
    <location>
        <begin position="228"/>
        <end position="262"/>
    </location>
</feature>
<keyword evidence="1" id="KW-0677">Repeat</keyword>
<dbReference type="Pfam" id="PF13041">
    <property type="entry name" value="PPR_2"/>
    <property type="match status" value="2"/>
</dbReference>